<dbReference type="Gene3D" id="3.30.60.10">
    <property type="entry name" value="Endochitinase-like"/>
    <property type="match status" value="1"/>
</dbReference>
<reference evidence="4" key="1">
    <citation type="journal article" date="2021" name="Nat. Commun.">
        <title>Genetic determinants of endophytism in the Arabidopsis root mycobiome.</title>
        <authorList>
            <person name="Mesny F."/>
            <person name="Miyauchi S."/>
            <person name="Thiergart T."/>
            <person name="Pickel B."/>
            <person name="Atanasova L."/>
            <person name="Karlsson M."/>
            <person name="Huettel B."/>
            <person name="Barry K.W."/>
            <person name="Haridas S."/>
            <person name="Chen C."/>
            <person name="Bauer D."/>
            <person name="Andreopoulos W."/>
            <person name="Pangilinan J."/>
            <person name="LaButti K."/>
            <person name="Riley R."/>
            <person name="Lipzen A."/>
            <person name="Clum A."/>
            <person name="Drula E."/>
            <person name="Henrissat B."/>
            <person name="Kohler A."/>
            <person name="Grigoriev I.V."/>
            <person name="Martin F.M."/>
            <person name="Hacquard S."/>
        </authorList>
    </citation>
    <scope>NUCLEOTIDE SEQUENCE</scope>
    <source>
        <strain evidence="4">MPI-CAGE-CH-0235</strain>
    </source>
</reference>
<keyword evidence="1 2" id="KW-0147">Chitin-binding</keyword>
<evidence type="ECO:0000313" key="5">
    <source>
        <dbReference type="Proteomes" id="UP000813444"/>
    </source>
</evidence>
<evidence type="ECO:0000313" key="4">
    <source>
        <dbReference type="EMBL" id="KAH7329528.1"/>
    </source>
</evidence>
<dbReference type="InterPro" id="IPR036861">
    <property type="entry name" value="Endochitinase-like_sf"/>
</dbReference>
<keyword evidence="5" id="KW-1185">Reference proteome</keyword>
<dbReference type="InterPro" id="IPR001002">
    <property type="entry name" value="Chitin-bd_1"/>
</dbReference>
<proteinExistence type="predicted"/>
<dbReference type="PROSITE" id="PS50941">
    <property type="entry name" value="CHIT_BIND_I_2"/>
    <property type="match status" value="1"/>
</dbReference>
<dbReference type="GO" id="GO:0008061">
    <property type="term" value="F:chitin binding"/>
    <property type="evidence" value="ECO:0007669"/>
    <property type="project" value="UniProtKB-UniRule"/>
</dbReference>
<feature type="domain" description="Chitin-binding type-1" evidence="3">
    <location>
        <begin position="85"/>
        <end position="130"/>
    </location>
</feature>
<dbReference type="SMART" id="SM00270">
    <property type="entry name" value="ChtBD1"/>
    <property type="match status" value="1"/>
</dbReference>
<comment type="caution">
    <text evidence="2">Lacks conserved residue(s) required for the propagation of feature annotation.</text>
</comment>
<gene>
    <name evidence="4" type="ORF">B0I35DRAFT_420375</name>
</gene>
<dbReference type="AlphaFoldDB" id="A0A8K0T3J9"/>
<feature type="disulfide bond" evidence="2">
    <location>
        <begin position="104"/>
        <end position="118"/>
    </location>
</feature>
<evidence type="ECO:0000256" key="2">
    <source>
        <dbReference type="PROSITE-ProRule" id="PRU00261"/>
    </source>
</evidence>
<protein>
    <recommendedName>
        <fullName evidence="3">Chitin-binding type-1 domain-containing protein</fullName>
    </recommendedName>
</protein>
<evidence type="ECO:0000256" key="1">
    <source>
        <dbReference type="ARBA" id="ARBA00022669"/>
    </source>
</evidence>
<accession>A0A8K0T3J9</accession>
<dbReference type="Pfam" id="PF00187">
    <property type="entry name" value="Chitin_bind_1"/>
    <property type="match status" value="1"/>
</dbReference>
<dbReference type="SUPFAM" id="SSF57016">
    <property type="entry name" value="Plant lectins/antimicrobial peptides"/>
    <property type="match status" value="1"/>
</dbReference>
<keyword evidence="2" id="KW-1015">Disulfide bond</keyword>
<organism evidence="4 5">
    <name type="scientific">Stachybotrys elegans</name>
    <dbReference type="NCBI Taxonomy" id="80388"/>
    <lineage>
        <taxon>Eukaryota</taxon>
        <taxon>Fungi</taxon>
        <taxon>Dikarya</taxon>
        <taxon>Ascomycota</taxon>
        <taxon>Pezizomycotina</taxon>
        <taxon>Sordariomycetes</taxon>
        <taxon>Hypocreomycetidae</taxon>
        <taxon>Hypocreales</taxon>
        <taxon>Stachybotryaceae</taxon>
        <taxon>Stachybotrys</taxon>
    </lineage>
</organism>
<comment type="caution">
    <text evidence="4">The sequence shown here is derived from an EMBL/GenBank/DDBJ whole genome shotgun (WGS) entry which is preliminary data.</text>
</comment>
<sequence length="130" mass="13860">MSTFSLRLHLPSLPRISPICIHAFPCFFCPPVYNPHPHWAKVLVLLADLDQQLCSGSGASYCGTGCDIDFGTCDNRSEGVSDTTNGLCGARFDATCLNYGDRTCCSQYGFCGNSPSHCGSGCQSGFGQCN</sequence>
<name>A0A8K0T3J9_9HYPO</name>
<dbReference type="Proteomes" id="UP000813444">
    <property type="component" value="Unassembled WGS sequence"/>
</dbReference>
<dbReference type="EMBL" id="JAGPNK010000001">
    <property type="protein sequence ID" value="KAH7329528.1"/>
    <property type="molecule type" value="Genomic_DNA"/>
</dbReference>
<dbReference type="OrthoDB" id="5242494at2759"/>
<evidence type="ECO:0000259" key="3">
    <source>
        <dbReference type="PROSITE" id="PS50941"/>
    </source>
</evidence>